<dbReference type="InterPro" id="IPR036914">
    <property type="entry name" value="MGS-like_dom_sf"/>
</dbReference>
<dbReference type="SUPFAM" id="SSF52317">
    <property type="entry name" value="Class I glutamine amidotransferase-like"/>
    <property type="match status" value="1"/>
</dbReference>
<dbReference type="FunFam" id="3.30.470.20:FF:000004">
    <property type="entry name" value="Carbamoyl-phosphate synthase (glutamine-hydrolyzing)"/>
    <property type="match status" value="1"/>
</dbReference>
<dbReference type="InterPro" id="IPR006274">
    <property type="entry name" value="CarbamoylP_synth_ssu"/>
</dbReference>
<dbReference type="SUPFAM" id="SSF52021">
    <property type="entry name" value="Carbamoyl phosphate synthetase, small subunit N-terminal domain"/>
    <property type="match status" value="1"/>
</dbReference>
<dbReference type="NCBIfam" id="TIGR01368">
    <property type="entry name" value="CPSaseIIsmall"/>
    <property type="match status" value="1"/>
</dbReference>
<dbReference type="GO" id="GO:0004359">
    <property type="term" value="F:glutaminase activity"/>
    <property type="evidence" value="ECO:0007669"/>
    <property type="project" value="UniProtKB-EC"/>
</dbReference>
<dbReference type="CDD" id="cd01423">
    <property type="entry name" value="MGS_CPS_I_III"/>
    <property type="match status" value="1"/>
</dbReference>
<dbReference type="Pfam" id="PF00185">
    <property type="entry name" value="OTCace"/>
    <property type="match status" value="1"/>
</dbReference>
<dbReference type="Gene3D" id="3.40.50.20">
    <property type="match status" value="2"/>
</dbReference>
<evidence type="ECO:0000256" key="12">
    <source>
        <dbReference type="ARBA" id="ARBA00022801"/>
    </source>
</evidence>
<evidence type="ECO:0000256" key="16">
    <source>
        <dbReference type="ARBA" id="ARBA00043968"/>
    </source>
</evidence>
<dbReference type="Gene3D" id="3.40.50.880">
    <property type="match status" value="1"/>
</dbReference>
<protein>
    <recommendedName>
        <fullName evidence="26">Pyrimidine-specific carbamoyl phosphate synthase-aspartate carbamoyl transferase</fullName>
        <ecNumber evidence="6">2.1.3.2</ecNumber>
        <ecNumber evidence="5">3.5.1.2</ecNumber>
        <ecNumber evidence="20">6.3.4.16</ecNumber>
        <ecNumber evidence="4">6.3.5.5</ecNumber>
    </recommendedName>
</protein>
<dbReference type="FunFam" id="3.20.20.140:FF:000036">
    <property type="entry name" value="Carbamoyl-phosphate synthase large chain"/>
    <property type="match status" value="1"/>
</dbReference>
<dbReference type="PROSITE" id="PS00866">
    <property type="entry name" value="CPSASE_1"/>
    <property type="match status" value="2"/>
</dbReference>
<reference evidence="31 32" key="1">
    <citation type="submission" date="2015-03" db="EMBL/GenBank/DDBJ databases">
        <authorList>
            <person name="Radwan O."/>
            <person name="Al-Naeli F.A."/>
            <person name="Rendon G.A."/>
            <person name="Fields C."/>
        </authorList>
    </citation>
    <scope>NUCLEOTIDE SEQUENCE [LARGE SCALE GENOMIC DNA]</scope>
    <source>
        <strain evidence="31">CR-DP1</strain>
    </source>
</reference>
<dbReference type="Gene3D" id="1.10.1030.10">
    <property type="entry name" value="Carbamoyl-phosphate synthetase, large subunit oligomerisation domain"/>
    <property type="match status" value="1"/>
</dbReference>
<dbReference type="Pfam" id="PF25596">
    <property type="entry name" value="CPSase_L_D1"/>
    <property type="match status" value="2"/>
</dbReference>
<dbReference type="InterPro" id="IPR017926">
    <property type="entry name" value="GATASE"/>
</dbReference>
<evidence type="ECO:0000256" key="18">
    <source>
        <dbReference type="ARBA" id="ARBA00043984"/>
    </source>
</evidence>
<evidence type="ECO:0000256" key="11">
    <source>
        <dbReference type="ARBA" id="ARBA00022741"/>
    </source>
</evidence>
<evidence type="ECO:0000256" key="23">
    <source>
        <dbReference type="ARBA" id="ARBA00048859"/>
    </source>
</evidence>
<keyword evidence="32" id="KW-1185">Reference proteome</keyword>
<dbReference type="InterPro" id="IPR011761">
    <property type="entry name" value="ATP-grasp"/>
</dbReference>
<dbReference type="HAMAP" id="MF_01209">
    <property type="entry name" value="CPSase_S_chain"/>
    <property type="match status" value="1"/>
</dbReference>
<dbReference type="InterPro" id="IPR035686">
    <property type="entry name" value="CPSase_GATase1"/>
</dbReference>
<keyword evidence="12" id="KW-0378">Hydrolase</keyword>
<dbReference type="InterPro" id="IPR006131">
    <property type="entry name" value="Asp_carbamoyltransf_Asp/Orn-bd"/>
</dbReference>
<dbReference type="FunFam" id="3.40.50.1380:FF:000009">
    <property type="entry name" value="Carbamoyl-phosphate synthase, large subunit"/>
    <property type="match status" value="1"/>
</dbReference>
<evidence type="ECO:0000256" key="1">
    <source>
        <dbReference type="ARBA" id="ARBA00001947"/>
    </source>
</evidence>
<dbReference type="InterPro" id="IPR058047">
    <property type="entry name" value="CPSase_preATP-grasp"/>
</dbReference>
<dbReference type="GO" id="GO:0016597">
    <property type="term" value="F:amino acid binding"/>
    <property type="evidence" value="ECO:0007669"/>
    <property type="project" value="InterPro"/>
</dbReference>
<evidence type="ECO:0000256" key="10">
    <source>
        <dbReference type="ARBA" id="ARBA00022737"/>
    </source>
</evidence>
<dbReference type="SUPFAM" id="SSF53671">
    <property type="entry name" value="Aspartate/ornithine carbamoyltransferase"/>
    <property type="match status" value="1"/>
</dbReference>
<dbReference type="GO" id="GO:0005524">
    <property type="term" value="F:ATP binding"/>
    <property type="evidence" value="ECO:0007669"/>
    <property type="project" value="UniProtKB-UniRule"/>
</dbReference>
<dbReference type="NCBIfam" id="NF003671">
    <property type="entry name" value="PRK05294.1"/>
    <property type="match status" value="1"/>
</dbReference>
<dbReference type="EC" id="6.3.5.5" evidence="4"/>
<comment type="similarity">
    <text evidence="16">In the 3rd section; belongs to the metallo-dependent hydrolases superfamily. DHOase family. CAD subfamily.</text>
</comment>
<dbReference type="PANTHER" id="PTHR11405">
    <property type="entry name" value="CARBAMOYLTRANSFERASE FAMILY MEMBER"/>
    <property type="match status" value="1"/>
</dbReference>
<dbReference type="GO" id="GO:0005951">
    <property type="term" value="C:carbamoyl-phosphate synthase complex"/>
    <property type="evidence" value="ECO:0007669"/>
    <property type="project" value="TreeGrafter"/>
</dbReference>
<evidence type="ECO:0000256" key="24">
    <source>
        <dbReference type="ARBA" id="ARBA00049534"/>
    </source>
</evidence>
<dbReference type="GO" id="GO:0044205">
    <property type="term" value="P:'de novo' UMP biosynthetic process"/>
    <property type="evidence" value="ECO:0007669"/>
    <property type="project" value="UniProtKB-UniPathway"/>
</dbReference>
<comment type="similarity">
    <text evidence="17">In the C-terminal section; belongs to the aspartate/ornithine carbamoyltransferase superfamily. ATCase family.</text>
</comment>
<evidence type="ECO:0000256" key="21">
    <source>
        <dbReference type="ARBA" id="ARBA00047359"/>
    </source>
</evidence>
<dbReference type="EMBL" id="LAEV01001610">
    <property type="protein sequence ID" value="KKA27649.1"/>
    <property type="molecule type" value="Genomic_DNA"/>
</dbReference>
<comment type="caution">
    <text evidence="31">The sequence shown here is derived from an EMBL/GenBank/DDBJ whole genome shotgun (WGS) entry which is preliminary data.</text>
</comment>
<dbReference type="Gene3D" id="3.30.1490.20">
    <property type="entry name" value="ATP-grasp fold, A domain"/>
    <property type="match status" value="1"/>
</dbReference>
<keyword evidence="13 27" id="KW-0067">ATP-binding</keyword>
<name>A0A0F4ZAV8_9PEZI</name>
<comment type="catalytic activity">
    <reaction evidence="22">
        <text>hydrogencarbonate + L-glutamine + 2 ATP + H2O = carbamoyl phosphate + L-glutamate + 2 ADP + phosphate + 2 H(+)</text>
        <dbReference type="Rhea" id="RHEA:18633"/>
        <dbReference type="ChEBI" id="CHEBI:15377"/>
        <dbReference type="ChEBI" id="CHEBI:15378"/>
        <dbReference type="ChEBI" id="CHEBI:17544"/>
        <dbReference type="ChEBI" id="CHEBI:29985"/>
        <dbReference type="ChEBI" id="CHEBI:30616"/>
        <dbReference type="ChEBI" id="CHEBI:43474"/>
        <dbReference type="ChEBI" id="CHEBI:58228"/>
        <dbReference type="ChEBI" id="CHEBI:58359"/>
        <dbReference type="ChEBI" id="CHEBI:456216"/>
        <dbReference type="EC" id="6.3.5.5"/>
    </reaction>
</comment>
<feature type="domain" description="ATP-grasp" evidence="29">
    <location>
        <begin position="564"/>
        <end position="756"/>
    </location>
</feature>
<dbReference type="GO" id="GO:0006526">
    <property type="term" value="P:L-arginine biosynthetic process"/>
    <property type="evidence" value="ECO:0007669"/>
    <property type="project" value="TreeGrafter"/>
</dbReference>
<comment type="catalytic activity">
    <reaction evidence="21">
        <text>hydrogencarbonate + NH4(+) + 2 ATP = carbamoyl phosphate + 2 ADP + phosphate + 2 H(+)</text>
        <dbReference type="Rhea" id="RHEA:18029"/>
        <dbReference type="ChEBI" id="CHEBI:15378"/>
        <dbReference type="ChEBI" id="CHEBI:17544"/>
        <dbReference type="ChEBI" id="CHEBI:28938"/>
        <dbReference type="ChEBI" id="CHEBI:30616"/>
        <dbReference type="ChEBI" id="CHEBI:43474"/>
        <dbReference type="ChEBI" id="CHEBI:58228"/>
        <dbReference type="ChEBI" id="CHEBI:456216"/>
        <dbReference type="EC" id="6.3.4.16"/>
    </reaction>
</comment>
<dbReference type="FunFam" id="3.40.50.1370:FF:000005">
    <property type="entry name" value="CAD protein-like isoform X1"/>
    <property type="match status" value="1"/>
</dbReference>
<proteinExistence type="inferred from homology"/>
<dbReference type="NCBIfam" id="TIGR01369">
    <property type="entry name" value="CPSaseII_lrg"/>
    <property type="match status" value="1"/>
</dbReference>
<dbReference type="SUPFAM" id="SSF56059">
    <property type="entry name" value="Glutathione synthetase ATP-binding domain-like"/>
    <property type="match status" value="2"/>
</dbReference>
<dbReference type="EC" id="6.3.4.16" evidence="20"/>
<dbReference type="PROSITE" id="PS00097">
    <property type="entry name" value="CARBAMOYLTRANSFERASE"/>
    <property type="match status" value="1"/>
</dbReference>
<dbReference type="PRINTS" id="PR00100">
    <property type="entry name" value="AOTCASE"/>
</dbReference>
<dbReference type="PROSITE" id="PS51855">
    <property type="entry name" value="MGS"/>
    <property type="match status" value="1"/>
</dbReference>
<dbReference type="GO" id="GO:0004087">
    <property type="term" value="F:carbamoyl-phosphate synthase (ammonia) activity"/>
    <property type="evidence" value="ECO:0007669"/>
    <property type="project" value="UniProtKB-EC"/>
</dbReference>
<evidence type="ECO:0000256" key="15">
    <source>
        <dbReference type="ARBA" id="ARBA00023268"/>
    </source>
</evidence>
<evidence type="ECO:0000259" key="30">
    <source>
        <dbReference type="PROSITE" id="PS51855"/>
    </source>
</evidence>
<evidence type="ECO:0000256" key="14">
    <source>
        <dbReference type="ARBA" id="ARBA00022975"/>
    </source>
</evidence>
<dbReference type="InterPro" id="IPR011607">
    <property type="entry name" value="MGS-like_dom"/>
</dbReference>
<dbReference type="InterPro" id="IPR032466">
    <property type="entry name" value="Metal_Hydrolase"/>
</dbReference>
<keyword evidence="8" id="KW-0436">Ligase</keyword>
<feature type="domain" description="MGS-like" evidence="30">
    <location>
        <begin position="1358"/>
        <end position="1521"/>
    </location>
</feature>
<comment type="pathway">
    <text evidence="3">Pyrimidine metabolism; UMP biosynthesis via de novo pathway; (S)-dihydroorotate from bicarbonate: step 2/3.</text>
</comment>
<dbReference type="InterPro" id="IPR006132">
    <property type="entry name" value="Asp/Orn_carbamoyltranf_P-bd"/>
</dbReference>
<dbReference type="InterPro" id="IPR029062">
    <property type="entry name" value="Class_I_gatase-like"/>
</dbReference>
<dbReference type="InterPro" id="IPR036901">
    <property type="entry name" value="Asp/Orn_carbamoylTrfase_sf"/>
</dbReference>
<sequence>MAFSKPPASSRLVKADDGRLVCLELHDGTSYQGYSFGAQKTVAGELVFQTGMVGYPESVTDPSYRGQILVITFPMVGNYGVPDRTAMDDLLGDLPIYFESNSIHVAGLVVAGYCGEDYSHYLATSSLGAWLKEQGVPAIYGVDTRELTKRIRENGSTLARLRMHKDAAVGADMEFFTKALPLDQFEEIEWSDPNAKNLVAEVSIKEPKLYKPPTDVARKHPSGRTLRVLCLDVGMKYNQLRCLLKRGVEVLVVPWNHDISKETDYDGLFLSNGPGDPSVLSTTTQANISAALAAAKTPIFGICLGHQLLARASGASTKKMKFGNRGHNIPCTSLVTGKCHITSQNHGYAVDVDTLTEGWKELFVNANDGSNEGIMHTSKPFFSVQFHPESTPGPRDTEFLFDVFLNTVASCVVDPAGLNSPVKFPGEITDKNQPPSRVHVQKVLILGSGGLSIGQAGEFDYSGSQAIKALKEEGIYTVLINPNIATIQTSKGLADKVYFLPVNATFVRKVILHEKPDAIYCTFGGQTALSVGIQLKDEFEKLGVKVLGTPIDTIITTEDRELFARSMDSIGEKCAKSASANNVTEALHVVKDIGFPVIVRAAYALGGLGSGFANNEKELVDLCNKAFAASPQVLIERSMKGWKEIEYEVVRDAQDNCITVCNMENFDPLGIHTGDSIVVAPSQTLSDEDYNMLRTTAVNVIRHLGVVGECNIQYALNPFSKEYCIIEVNARLSRSSALASKATGYPLAFIAAKLGLGIPLKDIKNSVTKSTCACFEPSLDYCVVKMPRWDLKKFTRVSTQLGSSMKSVGEVMSIGRTFEEAIQKAIRSIDFHNLGFGETPALMSIDDELQTPSDQRLFAIANAMHSGYTVDKIWELTKIDKWFLNKLKGLSDFAISMGKLTTPDIVKNPGLLLEAKRLGFSDRQLAKFWSSNEIAIRKMRTEAQIMPFVKRIDTVAAEFPASTNYLYLTYNATESDVGFDDNGVMVLGSGVYRIGSSVEFDWCSVRAIRTLRSLKYKTIMVNYNPETVSTDYDEADKLYFENINLETVLDIYELEKSSGVLGAMGGQTPNNISLPLLRAGVKYLGTSPEMIDTAENRYKFSRMLDTIGVDQPTWKELTSFDDAREFCNKVSYPVLVRPSYVLSGAAMNTVYSEKDLENYLAQAVEVSREHPVVITKYIENAKEIEMDAVALNGKTIGHFISEHVENAGVHSGDATLILPPQDLEKTTIARIEEATRKIGAALNVTGPFNIQFIAKDNDIKVIECNVRASRSFPFVSKVMGVDLIEMATKAIMGKPVQEYPPTDLPPQCVGVKVPQFSFSRLSGADPVLGVEMASTGEVACFGVDKYEAYLKALISTGYKIPEKNILLSIGSYKDKQEMLPSIQKLQKLGYKLFATSGTADFLQSHDVPVQYLEVLGDDEDKSSEFSLTQHLANNMIDLYINLPSSNKYRRPASYVSKGYQTRRMAVDYQVPLVTNVKNAKILIEALARHFSMDVSRRDCQTSNKTVVLPGLINIAAFVPGIVSPNNNSNDFEAVAKASVASGFTMIRVMPLGVSGSITDAASLKQAQKNSTSGACDWNLSVSATSDNADLISQVTGEVGSLFIPFNQLSGNINKVAAVSAHFDSWPSSKPIVTDAKQTDLASILLLASLHGRHIHVTSITTKDDIRLISLSKAKGLKVTCDVSVYSLFLTSEEAGDKFPSKEDQAALWDNMEIIDVFSIGSLPYQVASATSATPDVAVGISETLPLLLTAVADGRLTLDDIKLRLYDNPKEIFELHEQYGTSIEVELNRPATVSPNSLFAKRGLRGAVQRVTFHNHTVCLDGRIVDATPAGQDMSSHRRPIMSPALGPTHPSIAAATEADSLQGRRPSLLATRPRSRMQELTSSPLSGSAPTFEDALPPMSLSSSSIVVPHSPSFKDSSVLSVKQFTRSDLHVLFTLAQQMRLGVQREGVLNILRGKVLATLFYEPSTRTSSSFDAAMQRLGGRVINVATSSSSVKKGETLQDTLRTMACYADGIVLRHPEESSADIARKYSPVPVINGGNGSKEHPTQAFLDLFTIREERGTVEGLTITFLGDLLYGRPVHSLVYLLRHYNVRVNLVAPKGLGLPEDVRQQLIAAGQLANESETLTPEILAESDVLYCTRVQRERFPSEEEYLRVKGSYIINNKTLKHAKSSCVVLHPLPRVDEIAEEVDFDQRAAYFRQMRYGLYCRMALLALVLA</sequence>
<dbReference type="InterPro" id="IPR016185">
    <property type="entry name" value="PreATP-grasp_dom_sf"/>
</dbReference>
<dbReference type="SUPFAM" id="SSF51556">
    <property type="entry name" value="Metallo-dependent hydrolases"/>
    <property type="match status" value="1"/>
</dbReference>
<dbReference type="Pfam" id="PF02142">
    <property type="entry name" value="MGS"/>
    <property type="match status" value="1"/>
</dbReference>
<evidence type="ECO:0000256" key="9">
    <source>
        <dbReference type="ARBA" id="ARBA00022679"/>
    </source>
</evidence>
<dbReference type="Proteomes" id="UP000033483">
    <property type="component" value="Unassembled WGS sequence"/>
</dbReference>
<dbReference type="InterPro" id="IPR005483">
    <property type="entry name" value="CPSase_dom"/>
</dbReference>
<accession>A0A0F4ZAV8</accession>
<evidence type="ECO:0000256" key="6">
    <source>
        <dbReference type="ARBA" id="ARBA00013008"/>
    </source>
</evidence>
<organism evidence="31 32">
    <name type="scientific">Thielaviopsis punctulata</name>
    <dbReference type="NCBI Taxonomy" id="72032"/>
    <lineage>
        <taxon>Eukaryota</taxon>
        <taxon>Fungi</taxon>
        <taxon>Dikarya</taxon>
        <taxon>Ascomycota</taxon>
        <taxon>Pezizomycotina</taxon>
        <taxon>Sordariomycetes</taxon>
        <taxon>Hypocreomycetidae</taxon>
        <taxon>Microascales</taxon>
        <taxon>Ceratocystidaceae</taxon>
        <taxon>Thielaviopsis</taxon>
    </lineage>
</organism>
<gene>
    <name evidence="31" type="ORF">TD95_001231</name>
</gene>
<dbReference type="SMART" id="SM00851">
    <property type="entry name" value="MGS"/>
    <property type="match status" value="1"/>
</dbReference>
<dbReference type="EC" id="3.5.1.2" evidence="5"/>
<evidence type="ECO:0000256" key="4">
    <source>
        <dbReference type="ARBA" id="ARBA00012738"/>
    </source>
</evidence>
<dbReference type="InterPro" id="IPR006275">
    <property type="entry name" value="CPSase_lsu"/>
</dbReference>
<dbReference type="InterPro" id="IPR036480">
    <property type="entry name" value="CarbP_synth_ssu_N_sf"/>
</dbReference>
<keyword evidence="14" id="KW-0665">Pyrimidine biosynthesis</keyword>
<comment type="similarity">
    <text evidence="18">In the N-terminal section; belongs to the CarA family.</text>
</comment>
<dbReference type="Gene3D" id="3.40.50.1380">
    <property type="entry name" value="Methylglyoxal synthase-like domain"/>
    <property type="match status" value="1"/>
</dbReference>
<keyword evidence="15" id="KW-0511">Multifunctional enzyme</keyword>
<dbReference type="NCBIfam" id="TIGR00670">
    <property type="entry name" value="asp_carb_tr"/>
    <property type="match status" value="1"/>
</dbReference>
<evidence type="ECO:0000256" key="13">
    <source>
        <dbReference type="ARBA" id="ARBA00022840"/>
    </source>
</evidence>
<comment type="pathway">
    <text evidence="2">Pyrimidine metabolism; UMP biosynthesis via de novo pathway; (S)-dihydroorotate from bicarbonate: step 1/3.</text>
</comment>
<evidence type="ECO:0000256" key="7">
    <source>
        <dbReference type="ARBA" id="ARBA00022553"/>
    </source>
</evidence>
<dbReference type="FunFam" id="3.50.30.20:FF:000002">
    <property type="entry name" value="Carbamoyl-phosphate synthase 1, mitochondrial"/>
    <property type="match status" value="1"/>
</dbReference>
<dbReference type="NCBIfam" id="NF009455">
    <property type="entry name" value="PRK12815.1"/>
    <property type="match status" value="1"/>
</dbReference>
<dbReference type="FunFam" id="3.30.1490.20:FF:000001">
    <property type="entry name" value="Carbamoyl-phosphate synthase large chain"/>
    <property type="match status" value="1"/>
</dbReference>
<comment type="function">
    <text evidence="25">Multifunctional protein that encodes the first 2 enzymatic activities of the de novo pyrimidine pathway: carbamoylphosphate synthetase (CPSase; EC 6.3.5.5) and aspartate transcarbamylase (ATCase; EC 2.1.3.2). The CPSase-function is accomplished in 2 steps, by a glutamine-dependent amidotransferase activity (GATase) that binds and cleaves glutamine to produce ammonia, followed by an ammonium-dependent carbamoyl phosphate synthetase, which reacts with the ammonia, hydrogencarbonate and ATP to form carbamoyl phosphate. The endogenously produced carbamoyl phosphate is sequestered and channeled to the ATCase active site. ATCase then catalyzes the formation of carbamoyl-L-aspartate from L-aspartate and carbamoyl phosphate.</text>
</comment>
<dbReference type="PANTHER" id="PTHR11405:SF5">
    <property type="entry name" value="CAD PROTEIN"/>
    <property type="match status" value="1"/>
</dbReference>
<evidence type="ECO:0000256" key="8">
    <source>
        <dbReference type="ARBA" id="ARBA00022598"/>
    </source>
</evidence>
<dbReference type="EC" id="2.1.3.2" evidence="6"/>
<evidence type="ECO:0000256" key="20">
    <source>
        <dbReference type="ARBA" id="ARBA00044063"/>
    </source>
</evidence>
<dbReference type="Pfam" id="PF00117">
    <property type="entry name" value="GATase"/>
    <property type="match status" value="1"/>
</dbReference>
<evidence type="ECO:0000256" key="2">
    <source>
        <dbReference type="ARBA" id="ARBA00004812"/>
    </source>
</evidence>
<dbReference type="GO" id="GO:0006207">
    <property type="term" value="P:'de novo' pyrimidine nucleobase biosynthetic process"/>
    <property type="evidence" value="ECO:0007669"/>
    <property type="project" value="InterPro"/>
</dbReference>
<feature type="region of interest" description="Disordered" evidence="28">
    <location>
        <begin position="1863"/>
        <end position="1890"/>
    </location>
</feature>
<dbReference type="Gene3D" id="3.20.20.140">
    <property type="entry name" value="Metal-dependent hydrolases"/>
    <property type="match status" value="1"/>
</dbReference>
<dbReference type="Pfam" id="PF02729">
    <property type="entry name" value="OTCace_N"/>
    <property type="match status" value="1"/>
</dbReference>
<dbReference type="FunFam" id="3.40.50.20:FF:000011">
    <property type="entry name" value="CAD protein-like isoform X1"/>
    <property type="match status" value="1"/>
</dbReference>
<dbReference type="Pfam" id="PF00988">
    <property type="entry name" value="CPSase_sm_chain"/>
    <property type="match status" value="1"/>
</dbReference>
<comment type="similarity">
    <text evidence="19">In the 2nd section; belongs to the CarB family.</text>
</comment>
<dbReference type="FunFam" id="3.30.470.20:FF:000001">
    <property type="entry name" value="Carbamoyl-phosphate synthase large chain"/>
    <property type="match status" value="1"/>
</dbReference>
<dbReference type="FunFam" id="1.10.1030.10:FF:000001">
    <property type="entry name" value="Carbamoyl-phosphate synthase large chain"/>
    <property type="match status" value="1"/>
</dbReference>
<dbReference type="PROSITE" id="PS50975">
    <property type="entry name" value="ATP_GRASP"/>
    <property type="match status" value="2"/>
</dbReference>
<dbReference type="InterPro" id="IPR002082">
    <property type="entry name" value="Asp_carbamoyltransf"/>
</dbReference>
<dbReference type="InterPro" id="IPR005479">
    <property type="entry name" value="CPAse_ATP-bd"/>
</dbReference>
<evidence type="ECO:0000259" key="29">
    <source>
        <dbReference type="PROSITE" id="PS50975"/>
    </source>
</evidence>
<dbReference type="OrthoDB" id="1924069at2759"/>
<evidence type="ECO:0000256" key="5">
    <source>
        <dbReference type="ARBA" id="ARBA00012918"/>
    </source>
</evidence>
<evidence type="ECO:0000256" key="22">
    <source>
        <dbReference type="ARBA" id="ARBA00048816"/>
    </source>
</evidence>
<dbReference type="InterPro" id="IPR006130">
    <property type="entry name" value="Asp/Orn_carbamoylTrfase"/>
</dbReference>
<comment type="catalytic activity">
    <reaction evidence="24">
        <text>L-glutamine + H2O = L-glutamate + NH4(+)</text>
        <dbReference type="Rhea" id="RHEA:15889"/>
        <dbReference type="ChEBI" id="CHEBI:15377"/>
        <dbReference type="ChEBI" id="CHEBI:28938"/>
        <dbReference type="ChEBI" id="CHEBI:29985"/>
        <dbReference type="ChEBI" id="CHEBI:58359"/>
        <dbReference type="EC" id="3.5.1.2"/>
    </reaction>
</comment>
<dbReference type="InterPro" id="IPR036897">
    <property type="entry name" value="CarbamoylP_synth_lsu_oligo_sf"/>
</dbReference>
<dbReference type="PRINTS" id="PR00101">
    <property type="entry name" value="ATCASE"/>
</dbReference>
<dbReference type="InterPro" id="IPR005480">
    <property type="entry name" value="CPSase_lsu_oligo"/>
</dbReference>
<keyword evidence="11 27" id="KW-0547">Nucleotide-binding</keyword>
<dbReference type="Gene3D" id="3.40.50.1370">
    <property type="entry name" value="Aspartate/ornithine carbamoyltransferase"/>
    <property type="match status" value="2"/>
</dbReference>
<dbReference type="UniPathway" id="UPA00070">
    <property type="reaction ID" value="UER00115"/>
</dbReference>
<dbReference type="InterPro" id="IPR013815">
    <property type="entry name" value="ATP_grasp_subdomain_1"/>
</dbReference>
<evidence type="ECO:0000313" key="32">
    <source>
        <dbReference type="Proteomes" id="UP000033483"/>
    </source>
</evidence>
<evidence type="ECO:0000256" key="25">
    <source>
        <dbReference type="ARBA" id="ARBA00058513"/>
    </source>
</evidence>
<evidence type="ECO:0000256" key="27">
    <source>
        <dbReference type="PROSITE-ProRule" id="PRU00409"/>
    </source>
</evidence>
<feature type="domain" description="ATP-grasp" evidence="29">
    <location>
        <begin position="1101"/>
        <end position="1292"/>
    </location>
</feature>
<dbReference type="InterPro" id="IPR002474">
    <property type="entry name" value="CarbamoylP_synth_ssu_N"/>
</dbReference>
<dbReference type="Pfam" id="PF02787">
    <property type="entry name" value="CPSase_L_D3"/>
    <property type="match status" value="1"/>
</dbReference>
<dbReference type="GO" id="GO:0006541">
    <property type="term" value="P:glutamine metabolic process"/>
    <property type="evidence" value="ECO:0007669"/>
    <property type="project" value="InterPro"/>
</dbReference>
<dbReference type="FunFam" id="3.40.50.1370:FF:000002">
    <property type="entry name" value="Aspartate carbamoyltransferase 2"/>
    <property type="match status" value="1"/>
</dbReference>
<comment type="catalytic activity">
    <reaction evidence="23">
        <text>carbamoyl phosphate + L-aspartate = N-carbamoyl-L-aspartate + phosphate + H(+)</text>
        <dbReference type="Rhea" id="RHEA:20013"/>
        <dbReference type="ChEBI" id="CHEBI:15378"/>
        <dbReference type="ChEBI" id="CHEBI:29991"/>
        <dbReference type="ChEBI" id="CHEBI:32814"/>
        <dbReference type="ChEBI" id="CHEBI:43474"/>
        <dbReference type="ChEBI" id="CHEBI:58228"/>
        <dbReference type="EC" id="2.1.3.2"/>
    </reaction>
</comment>
<dbReference type="SMART" id="SM01096">
    <property type="entry name" value="CPSase_L_D3"/>
    <property type="match status" value="1"/>
</dbReference>
<evidence type="ECO:0000256" key="28">
    <source>
        <dbReference type="SAM" id="MobiDB-lite"/>
    </source>
</evidence>
<evidence type="ECO:0000313" key="31">
    <source>
        <dbReference type="EMBL" id="KKA27649.1"/>
    </source>
</evidence>
<evidence type="ECO:0000256" key="3">
    <source>
        <dbReference type="ARBA" id="ARBA00004852"/>
    </source>
</evidence>
<keyword evidence="9" id="KW-0808">Transferase</keyword>
<dbReference type="GO" id="GO:0004088">
    <property type="term" value="F:carbamoyl-phosphate synthase (glutamine-hydrolyzing) activity"/>
    <property type="evidence" value="ECO:0007669"/>
    <property type="project" value="UniProtKB-EC"/>
</dbReference>
<dbReference type="PROSITE" id="PS51273">
    <property type="entry name" value="GATASE_TYPE_1"/>
    <property type="match status" value="1"/>
</dbReference>
<dbReference type="SMART" id="SM01097">
    <property type="entry name" value="CPSase_sm_chain"/>
    <property type="match status" value="1"/>
</dbReference>
<dbReference type="GO" id="GO:0004070">
    <property type="term" value="F:aspartate carbamoyltransferase activity"/>
    <property type="evidence" value="ECO:0007669"/>
    <property type="project" value="UniProtKB-EC"/>
</dbReference>
<dbReference type="FunFam" id="3.40.50.880:FF:000025">
    <property type="entry name" value="Bifunctional pyrimidine biosynthesis protein"/>
    <property type="match status" value="1"/>
</dbReference>
<dbReference type="PRINTS" id="PR00099">
    <property type="entry name" value="CPSGATASE"/>
</dbReference>
<dbReference type="PROSITE" id="PS00867">
    <property type="entry name" value="CPSASE_2"/>
    <property type="match status" value="2"/>
</dbReference>
<evidence type="ECO:0000256" key="26">
    <source>
        <dbReference type="ARBA" id="ARBA00081752"/>
    </source>
</evidence>
<feature type="compositionally biased region" description="Polar residues" evidence="28">
    <location>
        <begin position="1879"/>
        <end position="1890"/>
    </location>
</feature>
<dbReference type="SUPFAM" id="SSF48108">
    <property type="entry name" value="Carbamoyl phosphate synthetase, large subunit connection domain"/>
    <property type="match status" value="1"/>
</dbReference>
<dbReference type="Gene3D" id="3.50.30.20">
    <property type="entry name" value="Carbamoyl-phosphate synthase small subunit, N-terminal domain"/>
    <property type="match status" value="1"/>
</dbReference>
<dbReference type="GO" id="GO:0046872">
    <property type="term" value="F:metal ion binding"/>
    <property type="evidence" value="ECO:0007669"/>
    <property type="project" value="InterPro"/>
</dbReference>
<evidence type="ECO:0000256" key="17">
    <source>
        <dbReference type="ARBA" id="ARBA00043979"/>
    </source>
</evidence>
<evidence type="ECO:0000256" key="19">
    <source>
        <dbReference type="ARBA" id="ARBA00043998"/>
    </source>
</evidence>
<dbReference type="SUPFAM" id="SSF52335">
    <property type="entry name" value="Methylglyoxal synthase-like"/>
    <property type="match status" value="1"/>
</dbReference>
<dbReference type="CDD" id="cd01744">
    <property type="entry name" value="GATase1_CPSase"/>
    <property type="match status" value="1"/>
</dbReference>
<dbReference type="SUPFAM" id="SSF52440">
    <property type="entry name" value="PreATP-grasp domain"/>
    <property type="match status" value="2"/>
</dbReference>
<keyword evidence="7" id="KW-0597">Phosphoprotein</keyword>
<dbReference type="NCBIfam" id="NF009475">
    <property type="entry name" value="PRK12838.1"/>
    <property type="match status" value="1"/>
</dbReference>
<dbReference type="FunFam" id="3.40.50.20:FF:000002">
    <property type="entry name" value="Carbamoyl-phosphate synthase large chain"/>
    <property type="match status" value="1"/>
</dbReference>
<dbReference type="Pfam" id="PF02786">
    <property type="entry name" value="CPSase_L_D2"/>
    <property type="match status" value="2"/>
</dbReference>
<dbReference type="NCBIfam" id="NF002032">
    <property type="entry name" value="PRK00856.1"/>
    <property type="match status" value="1"/>
</dbReference>
<keyword evidence="10" id="KW-0677">Repeat</keyword>
<dbReference type="PRINTS" id="PR00098">
    <property type="entry name" value="CPSASE"/>
</dbReference>
<comment type="cofactor">
    <cofactor evidence="1">
        <name>Zn(2+)</name>
        <dbReference type="ChEBI" id="CHEBI:29105"/>
    </cofactor>
</comment>
<dbReference type="Gene3D" id="3.30.470.20">
    <property type="entry name" value="ATP-grasp fold, B domain"/>
    <property type="match status" value="2"/>
</dbReference>